<dbReference type="EC" id="2.1.1.221" evidence="1"/>
<evidence type="ECO:0000256" key="3">
    <source>
        <dbReference type="ARBA" id="ARBA00022679"/>
    </source>
</evidence>
<dbReference type="CDD" id="cd18089">
    <property type="entry name" value="SPOUT_Trm10-like"/>
    <property type="match status" value="1"/>
</dbReference>
<dbReference type="GO" id="GO:0052905">
    <property type="term" value="F:tRNA (guanosine(9)-N1)-methyltransferase activity"/>
    <property type="evidence" value="ECO:0007669"/>
    <property type="project" value="UniProtKB-EC"/>
</dbReference>
<evidence type="ECO:0000256" key="5">
    <source>
        <dbReference type="ARBA" id="ARBA00048434"/>
    </source>
</evidence>
<sequence length="533" mass="58318">MSGDGDISPTVSVDPLTCTLNSSSSSSSKATFTRKQFATKEEFYETRRTYNNQNRKQRNKAKRKRTLEGCDDEIGSNEESEHSYSDKGDDIVGEDERNGLKDEDENTACHKNAESESSENNNDDGENGTFSTCSTELPTSIVESLSTKPSPEVERILSVAAHLERQEAVRAALDGSGIRIVVDCSFGYVMNTKEIRSLAKQLELCISHNWHAICPAALTFVSYSGAVSEILKVGRLGPPLDDQAKRTVEMARQIQREMSNGSSHSLVNDAAAFLNAANIDGAGPSISSPSKPSPLVESMSERRKAEVEENGQEEKGQKGQRERGELVGICWKEIHERQIGGEENYKSLGGSILRARKDSAPARLRANITDQPLSEAFPDASKIIIMSPDAEEPLTDIPSDAIFVIGGIVDRNVKKGITKGYAASLGSRCRRLPISEHAEALGLGKGAQKCPVLNIDSVVSALLDYHASGNWVAALNKVIPGRKRRDQALMNSKKRTKEEGREGKGDQIEERIEGEGKEEEENIGLLNRKREIE</sequence>
<proteinExistence type="predicted"/>
<dbReference type="PANTHER" id="PTHR13563">
    <property type="entry name" value="TRNA (GUANINE-9-) METHYLTRANSFERASE"/>
    <property type="match status" value="1"/>
</dbReference>
<dbReference type="InterPro" id="IPR007356">
    <property type="entry name" value="tRNA_m1G_MeTrfase_euk"/>
</dbReference>
<feature type="compositionally biased region" description="Basic and acidic residues" evidence="6">
    <location>
        <begin position="496"/>
        <end position="515"/>
    </location>
</feature>
<feature type="region of interest" description="Disordered" evidence="6">
    <location>
        <begin position="485"/>
        <end position="533"/>
    </location>
</feature>
<keyword evidence="4" id="KW-0949">S-adenosyl-L-methionine</keyword>
<feature type="domain" description="SAM-dependent MTase TRM10-type" evidence="7">
    <location>
        <begin position="164"/>
        <end position="486"/>
    </location>
</feature>
<gene>
    <name evidence="8" type="ORF">PPAR00522_LOCUS6963</name>
</gene>
<feature type="compositionally biased region" description="Basic residues" evidence="6">
    <location>
        <begin position="55"/>
        <end position="65"/>
    </location>
</feature>
<name>A0A7S0UWM5_9CHLO</name>
<dbReference type="AlphaFoldDB" id="A0A7S0UWM5"/>
<dbReference type="PROSITE" id="PS51675">
    <property type="entry name" value="SAM_MT_TRM10"/>
    <property type="match status" value="1"/>
</dbReference>
<organism evidence="8">
    <name type="scientific">Polytomella parva</name>
    <dbReference type="NCBI Taxonomy" id="51329"/>
    <lineage>
        <taxon>Eukaryota</taxon>
        <taxon>Viridiplantae</taxon>
        <taxon>Chlorophyta</taxon>
        <taxon>core chlorophytes</taxon>
        <taxon>Chlorophyceae</taxon>
        <taxon>CS clade</taxon>
        <taxon>Chlamydomonadales</taxon>
        <taxon>Chlamydomonadaceae</taxon>
        <taxon>Polytomella</taxon>
    </lineage>
</organism>
<keyword evidence="3" id="KW-0808">Transferase</keyword>
<feature type="compositionally biased region" description="Acidic residues" evidence="6">
    <location>
        <begin position="69"/>
        <end position="78"/>
    </location>
</feature>
<feature type="compositionally biased region" description="Low complexity" evidence="6">
    <location>
        <begin position="284"/>
        <end position="294"/>
    </location>
</feature>
<feature type="region of interest" description="Disordered" evidence="6">
    <location>
        <begin position="282"/>
        <end position="322"/>
    </location>
</feature>
<dbReference type="GO" id="GO:0005634">
    <property type="term" value="C:nucleus"/>
    <property type="evidence" value="ECO:0007669"/>
    <property type="project" value="TreeGrafter"/>
</dbReference>
<evidence type="ECO:0000256" key="1">
    <source>
        <dbReference type="ARBA" id="ARBA00012797"/>
    </source>
</evidence>
<comment type="catalytic activity">
    <reaction evidence="5">
        <text>guanosine(9) in tRNA + S-adenosyl-L-methionine = N(1)-methylguanosine(9) in tRNA + S-adenosyl-L-homocysteine + H(+)</text>
        <dbReference type="Rhea" id="RHEA:43156"/>
        <dbReference type="Rhea" id="RHEA-COMP:10367"/>
        <dbReference type="Rhea" id="RHEA-COMP:10368"/>
        <dbReference type="ChEBI" id="CHEBI:15378"/>
        <dbReference type="ChEBI" id="CHEBI:57856"/>
        <dbReference type="ChEBI" id="CHEBI:59789"/>
        <dbReference type="ChEBI" id="CHEBI:73542"/>
        <dbReference type="ChEBI" id="CHEBI:74269"/>
        <dbReference type="EC" id="2.1.1.221"/>
    </reaction>
</comment>
<dbReference type="InterPro" id="IPR038459">
    <property type="entry name" value="MT_TRM10-typ_sf"/>
</dbReference>
<dbReference type="PANTHER" id="PTHR13563:SF13">
    <property type="entry name" value="TRNA METHYLTRANSFERASE 10 HOMOLOG A"/>
    <property type="match status" value="1"/>
</dbReference>
<feature type="compositionally biased region" description="Basic and acidic residues" evidence="6">
    <location>
        <begin position="38"/>
        <end position="48"/>
    </location>
</feature>
<accession>A0A7S0UWM5</accession>
<dbReference type="GO" id="GO:0002939">
    <property type="term" value="P:tRNA N1-guanine methylation"/>
    <property type="evidence" value="ECO:0007669"/>
    <property type="project" value="TreeGrafter"/>
</dbReference>
<dbReference type="Gene3D" id="3.40.1280.30">
    <property type="match status" value="2"/>
</dbReference>
<evidence type="ECO:0000256" key="6">
    <source>
        <dbReference type="SAM" id="MobiDB-lite"/>
    </source>
</evidence>
<reference evidence="8" key="1">
    <citation type="submission" date="2021-01" db="EMBL/GenBank/DDBJ databases">
        <authorList>
            <person name="Corre E."/>
            <person name="Pelletier E."/>
            <person name="Niang G."/>
            <person name="Scheremetjew M."/>
            <person name="Finn R."/>
            <person name="Kale V."/>
            <person name="Holt S."/>
            <person name="Cochrane G."/>
            <person name="Meng A."/>
            <person name="Brown T."/>
            <person name="Cohen L."/>
        </authorList>
    </citation>
    <scope>NUCLEOTIDE SEQUENCE</scope>
    <source>
        <strain evidence="8">SAG 63-3</strain>
    </source>
</reference>
<protein>
    <recommendedName>
        <fullName evidence="1">tRNA (guanine(9)-N(1))-methyltransferase</fullName>
        <ecNumber evidence="1">2.1.1.221</ecNumber>
    </recommendedName>
</protein>
<dbReference type="GO" id="GO:0000049">
    <property type="term" value="F:tRNA binding"/>
    <property type="evidence" value="ECO:0007669"/>
    <property type="project" value="TreeGrafter"/>
</dbReference>
<evidence type="ECO:0000256" key="2">
    <source>
        <dbReference type="ARBA" id="ARBA00022603"/>
    </source>
</evidence>
<keyword evidence="2" id="KW-0489">Methyltransferase</keyword>
<evidence type="ECO:0000259" key="7">
    <source>
        <dbReference type="PROSITE" id="PS51675"/>
    </source>
</evidence>
<evidence type="ECO:0000313" key="8">
    <source>
        <dbReference type="EMBL" id="CAD8770562.1"/>
    </source>
</evidence>
<feature type="compositionally biased region" description="Basic and acidic residues" evidence="6">
    <location>
        <begin position="299"/>
        <end position="322"/>
    </location>
</feature>
<dbReference type="EMBL" id="HBFM01010981">
    <property type="protein sequence ID" value="CAD8770562.1"/>
    <property type="molecule type" value="Transcribed_RNA"/>
</dbReference>
<evidence type="ECO:0000256" key="4">
    <source>
        <dbReference type="ARBA" id="ARBA00022691"/>
    </source>
</evidence>
<feature type="region of interest" description="Disordered" evidence="6">
    <location>
        <begin position="1"/>
        <end position="134"/>
    </location>
</feature>
<dbReference type="InterPro" id="IPR028564">
    <property type="entry name" value="MT_TRM10-typ"/>
</dbReference>
<feature type="compositionally biased region" description="Basic and acidic residues" evidence="6">
    <location>
        <begin position="79"/>
        <end position="114"/>
    </location>
</feature>